<evidence type="ECO:0000313" key="5">
    <source>
        <dbReference type="Proteomes" id="UP000727490"/>
    </source>
</evidence>
<dbReference type="AlphaFoldDB" id="A0A951IV52"/>
<dbReference type="Pfam" id="PF07863">
    <property type="entry name" value="CtnDOT_TraJ"/>
    <property type="match status" value="1"/>
</dbReference>
<feature type="transmembrane region" description="Helical" evidence="1">
    <location>
        <begin position="54"/>
        <end position="74"/>
    </location>
</feature>
<dbReference type="RefSeq" id="WP_219287060.1">
    <property type="nucleotide sequence ID" value="NZ_RPHB01000002.1"/>
</dbReference>
<dbReference type="EMBL" id="RPHB01000002">
    <property type="protein sequence ID" value="MBW3466844.1"/>
    <property type="molecule type" value="Genomic_DNA"/>
</dbReference>
<proteinExistence type="predicted"/>
<feature type="transmembrane region" description="Helical" evidence="1">
    <location>
        <begin position="260"/>
        <end position="280"/>
    </location>
</feature>
<feature type="transmembrane region" description="Helical" evidence="1">
    <location>
        <begin position="229"/>
        <end position="248"/>
    </location>
</feature>
<sequence>MRKVAGMEIRKKKAFTFMALMLMPGGMLMAQSLGNETSGLQGVLENLYREMIPLASGLTSVGRAIAGVAALLYISSRVWKHIANAEAVEFYPLLRPFGIGLAILFFPTLLNIMNGILDPITQVTGILTRDSHAAIQLMLDEKQKALESGKYAEVFAVSPESLGNAELWLKYEDPDRVPGESLASDSWNAFKFLSQMATFNMQQYVKRILSEILQLLYQAAALAINTIRIFYLIVLGILGPIVLGLAVFDGFQHTLYTWFARYINVFMWLPIANIFGAIIAKIQENMLLMDMDQIAASGRTYFSSTDIAYLVFLIIAIIGYFTVPSVANYIVSVGGRDTLLHRSSNLLTSSPAMAAKYMRFNSSSSS</sequence>
<dbReference type="Proteomes" id="UP000727490">
    <property type="component" value="Unassembled WGS sequence"/>
</dbReference>
<evidence type="ECO:0000256" key="2">
    <source>
        <dbReference type="SAM" id="SignalP"/>
    </source>
</evidence>
<dbReference type="InterPro" id="IPR022393">
    <property type="entry name" value="Conjugative_transposon_TraJ"/>
</dbReference>
<reference evidence="4 5" key="1">
    <citation type="journal article" date="2020" name="Syst. Appl. Microbiol.">
        <title>Arthrospiribacter ruber gen. nov., sp. nov., a novel bacterium isolated from Arthrospira cultures.</title>
        <authorList>
            <person name="Waleron M."/>
            <person name="Misztak A."/>
            <person name="Waleron M.M."/>
            <person name="Furmaniak M."/>
            <person name="Mrozik A."/>
            <person name="Waleron K."/>
        </authorList>
    </citation>
    <scope>NUCLEOTIDE SEQUENCE [LARGE SCALE GENOMIC DNA]</scope>
    <source>
        <strain evidence="4 5">DPMB0001</strain>
    </source>
</reference>
<feature type="domain" description="Conjugative transposon TraJ C-terminal" evidence="3">
    <location>
        <begin position="36"/>
        <end position="354"/>
    </location>
</feature>
<feature type="signal peptide" evidence="2">
    <location>
        <begin position="1"/>
        <end position="29"/>
    </location>
</feature>
<dbReference type="InterPro" id="IPR012424">
    <property type="entry name" value="Conjugative_transposon_TraJ_C"/>
</dbReference>
<keyword evidence="2" id="KW-0732">Signal</keyword>
<feature type="chain" id="PRO_5037511532" evidence="2">
    <location>
        <begin position="30"/>
        <end position="366"/>
    </location>
</feature>
<evidence type="ECO:0000256" key="1">
    <source>
        <dbReference type="SAM" id="Phobius"/>
    </source>
</evidence>
<comment type="caution">
    <text evidence="4">The sequence shown here is derived from an EMBL/GenBank/DDBJ whole genome shotgun (WGS) entry which is preliminary data.</text>
</comment>
<evidence type="ECO:0000259" key="3">
    <source>
        <dbReference type="Pfam" id="PF07863"/>
    </source>
</evidence>
<organism evidence="4 5">
    <name type="scientific">Arthrospiribacter ruber</name>
    <dbReference type="NCBI Taxonomy" id="2487934"/>
    <lineage>
        <taxon>Bacteria</taxon>
        <taxon>Pseudomonadati</taxon>
        <taxon>Bacteroidota</taxon>
        <taxon>Cytophagia</taxon>
        <taxon>Cytophagales</taxon>
        <taxon>Cyclobacteriaceae</taxon>
        <taxon>Arthrospiribacter</taxon>
    </lineage>
</organism>
<dbReference type="NCBIfam" id="TIGR03782">
    <property type="entry name" value="Bac_Flav_CT_J"/>
    <property type="match status" value="1"/>
</dbReference>
<name>A0A951IV52_9BACT</name>
<feature type="transmembrane region" description="Helical" evidence="1">
    <location>
        <begin position="301"/>
        <end position="323"/>
    </location>
</feature>
<accession>A0A951IV52</accession>
<keyword evidence="1" id="KW-0472">Membrane</keyword>
<gene>
    <name evidence="4" type="primary">traJ</name>
    <name evidence="4" type="ORF">EGN73_03320</name>
</gene>
<keyword evidence="5" id="KW-1185">Reference proteome</keyword>
<keyword evidence="1" id="KW-1133">Transmembrane helix</keyword>
<evidence type="ECO:0000313" key="4">
    <source>
        <dbReference type="EMBL" id="MBW3466844.1"/>
    </source>
</evidence>
<protein>
    <submittedName>
        <fullName evidence="4">Conjugative transposon protein TraJ</fullName>
    </submittedName>
</protein>
<keyword evidence="1" id="KW-0812">Transmembrane</keyword>